<feature type="transmembrane region" description="Helical" evidence="12">
    <location>
        <begin position="560"/>
        <end position="577"/>
    </location>
</feature>
<dbReference type="Proteomes" id="UP000733379">
    <property type="component" value="Unassembled WGS sequence"/>
</dbReference>
<evidence type="ECO:0000256" key="1">
    <source>
        <dbReference type="ARBA" id="ARBA00003001"/>
    </source>
</evidence>
<dbReference type="InterPro" id="IPR040920">
    <property type="entry name" value="Arabino_trans_N"/>
</dbReference>
<dbReference type="Pfam" id="PF14896">
    <property type="entry name" value="Arabino_trans_C"/>
    <property type="match status" value="1"/>
</dbReference>
<dbReference type="EMBL" id="JAHKNI010000004">
    <property type="protein sequence ID" value="MBU3062789.1"/>
    <property type="molecule type" value="Genomic_DNA"/>
</dbReference>
<dbReference type="Gene3D" id="2.60.120.610">
    <property type="entry name" value="arabinofuranosyltransferase like domain"/>
    <property type="match status" value="1"/>
</dbReference>
<feature type="transmembrane region" description="Helical" evidence="12">
    <location>
        <begin position="401"/>
        <end position="419"/>
    </location>
</feature>
<evidence type="ECO:0000256" key="8">
    <source>
        <dbReference type="ARBA" id="ARBA00022989"/>
    </source>
</evidence>
<keyword evidence="10" id="KW-0961">Cell wall biogenesis/degradation</keyword>
<evidence type="ECO:0000256" key="2">
    <source>
        <dbReference type="ARBA" id="ARBA00004651"/>
    </source>
</evidence>
<comment type="subcellular location">
    <subcellularLocation>
        <location evidence="2">Cell membrane</location>
        <topology evidence="2">Multi-pass membrane protein</topology>
    </subcellularLocation>
</comment>
<sequence>MVPDSFTARSASGSGSRVRLIACRTVNLTLSRPPAEERPLTTPAQLGRGVRLWRIIAIVAGIAGALLAVAVPLLPVHQQQSSLSWPQAGRAANVTAPLVSYSPTSVHAEIPCSAAAALGPRGGTLLDTVPQASGSAYHYGLNVLVTPAVEGGTPAGPASSHPPQPGDTRLQVVLRDQTMIDTPISALPHGCVITITSDSSNTTVTAGGDPVVLAGDHRPQLVGLFTDLTGAAPAGMHADVVIDSRFTTSPTALKLIAIIGALLATAVALYALHRLDGADGRGNRRVLPRRWWRPRLVDGVIVGTLIVWYFIGAGTSDDGYIFGMARTAGHARYLANYFAYFGVPETPIGIPYDNLFELLSRLSTASIVVRLPELLLGIACWFLISREVVPRLGIAARRERAAIWAGGLMLLAFWLPYNNGLRPEPAIALGVLLTWVSMERALATRRLTPAALALIPAALAVVTNPSGLICFAALLAGARPLVQIIVERARTAGWTALIAPALASGLVVLTIVFAGQPISEVRTMQAAHKAVGPDMPWYTDYLVYQDLFQPTPDGSLARRFAIVMMFLTLALAVVALLRKNGRIPGLAAGPTRRIVGTTIAAVPLMAFSPTKFSHHLGVFAGLGGAVAVVAAVAVAPHAMRSARNRTLAAAGVVGILAISFTSSNGWWYVASYRISWWDKPISVHHIGAGTVLLALALLLVVLAGWFHIREPFRTQQAAPRRTVPMITVAAALVVLFEVASFVKGAVAQYPAFSLASSNLAALGGNACGMANDVLVEPDANTGVLHPLSGSPATALGGGTNSGFTPDGLNLNDLLPDSSAAAAASVGQSLGSVGTTTKTGKDSTGGPNGTAQTGINGSSIPLPYGLNPAATPMLGSYGSPGAQKSLTSGWYRLPDPDASGSRGDIVSIAAAGRIASTDIDNLPVAGQSVQLEYGVAGTGDDVQALGKVTPDDVSVLQPSWRNLRVPLRQLPAQANVVRIVASVDSSDPLQWVAVTPPRVPKLQTVDQLVGHSDPVLLDWLVGLEFPCQRPFDHFAGVAEIPKYRITPDLAAAIMTTNWESHTSGGPLGYIQLLTSTQVMPSYLKDDWKRNWGEIERLVPLDPNAVPAQVDTVTEKRSARWTPGPMNLDIR</sequence>
<evidence type="ECO:0000256" key="9">
    <source>
        <dbReference type="ARBA" id="ARBA00023136"/>
    </source>
</evidence>
<feature type="transmembrane region" description="Helical" evidence="12">
    <location>
        <begin position="723"/>
        <end position="742"/>
    </location>
</feature>
<accession>A0ABS6B0L3</accession>
<feature type="transmembrane region" description="Helical" evidence="12">
    <location>
        <begin position="367"/>
        <end position="389"/>
    </location>
</feature>
<evidence type="ECO:0000256" key="7">
    <source>
        <dbReference type="ARBA" id="ARBA00022692"/>
    </source>
</evidence>
<dbReference type="Gene3D" id="2.60.120.940">
    <property type="entry name" value="EmbC, C-terminal domain, subdomain 2"/>
    <property type="match status" value="1"/>
</dbReference>
<reference evidence="16 17" key="1">
    <citation type="submission" date="2021-06" db="EMBL/GenBank/DDBJ databases">
        <title>Actinomycetes sequencing.</title>
        <authorList>
            <person name="Shan Q."/>
        </authorList>
    </citation>
    <scope>NUCLEOTIDE SEQUENCE [LARGE SCALE GENOMIC DNA]</scope>
    <source>
        <strain evidence="16 17">NEAU-G5</strain>
    </source>
</reference>
<evidence type="ECO:0000256" key="4">
    <source>
        <dbReference type="ARBA" id="ARBA00022475"/>
    </source>
</evidence>
<feature type="transmembrane region" description="Helical" evidence="12">
    <location>
        <begin position="252"/>
        <end position="272"/>
    </location>
</feature>
<evidence type="ECO:0000259" key="15">
    <source>
        <dbReference type="Pfam" id="PF17689"/>
    </source>
</evidence>
<feature type="transmembrane region" description="Helical" evidence="12">
    <location>
        <begin position="681"/>
        <end position="702"/>
    </location>
</feature>
<dbReference type="Pfam" id="PF17689">
    <property type="entry name" value="Arabino_trans_N"/>
    <property type="match status" value="1"/>
</dbReference>
<comment type="caution">
    <text evidence="16">The sequence shown here is derived from an EMBL/GenBank/DDBJ whole genome shotgun (WGS) entry which is preliminary data.</text>
</comment>
<keyword evidence="4" id="KW-1003">Cell membrane</keyword>
<keyword evidence="17" id="KW-1185">Reference proteome</keyword>
<evidence type="ECO:0000313" key="17">
    <source>
        <dbReference type="Proteomes" id="UP000733379"/>
    </source>
</evidence>
<feature type="domain" description="Arabinosyltransferase C-terminal" evidence="14">
    <location>
        <begin position="738"/>
        <end position="1125"/>
    </location>
</feature>
<organism evidence="16 17">
    <name type="scientific">Nocardia albiluteola</name>
    <dbReference type="NCBI Taxonomy" id="2842303"/>
    <lineage>
        <taxon>Bacteria</taxon>
        <taxon>Bacillati</taxon>
        <taxon>Actinomycetota</taxon>
        <taxon>Actinomycetes</taxon>
        <taxon>Mycobacteriales</taxon>
        <taxon>Nocardiaceae</taxon>
        <taxon>Nocardia</taxon>
    </lineage>
</organism>
<name>A0ABS6B0L3_9NOCA</name>
<proteinExistence type="inferred from homology"/>
<dbReference type="InterPro" id="IPR007680">
    <property type="entry name" value="Arabino_trans_central"/>
</dbReference>
<evidence type="ECO:0000256" key="3">
    <source>
        <dbReference type="ARBA" id="ARBA00008195"/>
    </source>
</evidence>
<feature type="transmembrane region" description="Helical" evidence="12">
    <location>
        <begin position="494"/>
        <end position="515"/>
    </location>
</feature>
<feature type="compositionally biased region" description="Polar residues" evidence="11">
    <location>
        <begin position="848"/>
        <end position="858"/>
    </location>
</feature>
<keyword evidence="5" id="KW-0328">Glycosyltransferase</keyword>
<gene>
    <name evidence="16" type="ORF">KO481_14820</name>
</gene>
<dbReference type="Gene3D" id="3.40.190.160">
    <property type="match status" value="1"/>
</dbReference>
<protein>
    <submittedName>
        <fullName evidence="16">Arabinosyltransferase domain-containing protein</fullName>
    </submittedName>
</protein>
<feature type="transmembrane region" description="Helical" evidence="12">
    <location>
        <begin position="647"/>
        <end position="669"/>
    </location>
</feature>
<feature type="transmembrane region" description="Helical" evidence="12">
    <location>
        <begin position="52"/>
        <end position="74"/>
    </location>
</feature>
<evidence type="ECO:0000259" key="14">
    <source>
        <dbReference type="Pfam" id="PF14896"/>
    </source>
</evidence>
<feature type="transmembrane region" description="Helical" evidence="12">
    <location>
        <begin position="292"/>
        <end position="311"/>
    </location>
</feature>
<keyword evidence="7 12" id="KW-0812">Transmembrane</keyword>
<feature type="compositionally biased region" description="Low complexity" evidence="11">
    <location>
        <begin position="829"/>
        <end position="844"/>
    </location>
</feature>
<dbReference type="InterPro" id="IPR032731">
    <property type="entry name" value="Arabino_trans_C"/>
</dbReference>
<feature type="domain" description="Arabinofuranosyltransferase central" evidence="13">
    <location>
        <begin position="249"/>
        <end position="709"/>
    </location>
</feature>
<feature type="transmembrane region" description="Helical" evidence="12">
    <location>
        <begin position="612"/>
        <end position="635"/>
    </location>
</feature>
<dbReference type="InterPro" id="IPR027451">
    <property type="entry name" value="EmbABC_dom1"/>
</dbReference>
<evidence type="ECO:0000256" key="6">
    <source>
        <dbReference type="ARBA" id="ARBA00022679"/>
    </source>
</evidence>
<feature type="domain" description="Arabinosyltransferas concanavalin like" evidence="15">
    <location>
        <begin position="77"/>
        <end position="245"/>
    </location>
</feature>
<dbReference type="Pfam" id="PF04602">
    <property type="entry name" value="Arabinose_trans"/>
    <property type="match status" value="1"/>
</dbReference>
<dbReference type="InterPro" id="IPR042486">
    <property type="entry name" value="Arabino_trans_C_2"/>
</dbReference>
<feature type="region of interest" description="Disordered" evidence="11">
    <location>
        <begin position="829"/>
        <end position="859"/>
    </location>
</feature>
<evidence type="ECO:0000256" key="12">
    <source>
        <dbReference type="SAM" id="Phobius"/>
    </source>
</evidence>
<keyword evidence="9 12" id="KW-0472">Membrane</keyword>
<comment type="similarity">
    <text evidence="3">Belongs to the emb family.</text>
</comment>
<feature type="transmembrane region" description="Helical" evidence="12">
    <location>
        <begin position="450"/>
        <end position="474"/>
    </location>
</feature>
<evidence type="ECO:0000256" key="10">
    <source>
        <dbReference type="ARBA" id="ARBA00023316"/>
    </source>
</evidence>
<evidence type="ECO:0000256" key="11">
    <source>
        <dbReference type="SAM" id="MobiDB-lite"/>
    </source>
</evidence>
<keyword evidence="8 12" id="KW-1133">Transmembrane helix</keyword>
<evidence type="ECO:0000256" key="5">
    <source>
        <dbReference type="ARBA" id="ARBA00022676"/>
    </source>
</evidence>
<keyword evidence="6" id="KW-0808">Transferase</keyword>
<evidence type="ECO:0000313" key="16">
    <source>
        <dbReference type="EMBL" id="MBU3062789.1"/>
    </source>
</evidence>
<evidence type="ECO:0000259" key="13">
    <source>
        <dbReference type="Pfam" id="PF04602"/>
    </source>
</evidence>
<comment type="function">
    <text evidence="1">Arabinosyl transferase responsible for the polymerization of arabinose into the arabinan of arabinogalactan.</text>
</comment>